<protein>
    <recommendedName>
        <fullName evidence="4">DUF3592 domain-containing protein</fullName>
    </recommendedName>
</protein>
<gene>
    <name evidence="2" type="ORF">F3087_09835</name>
</gene>
<evidence type="ECO:0000256" key="1">
    <source>
        <dbReference type="SAM" id="Phobius"/>
    </source>
</evidence>
<keyword evidence="1" id="KW-0472">Membrane</keyword>
<organism evidence="2 3">
    <name type="scientific">Nocardia colli</name>
    <dbReference type="NCBI Taxonomy" id="2545717"/>
    <lineage>
        <taxon>Bacteria</taxon>
        <taxon>Bacillati</taxon>
        <taxon>Actinomycetota</taxon>
        <taxon>Actinomycetes</taxon>
        <taxon>Mycobacteriales</taxon>
        <taxon>Nocardiaceae</taxon>
        <taxon>Nocardia</taxon>
    </lineage>
</organism>
<sequence length="239" mass="25816">MSTVPPRSRVEGRIRRDGPSRVKQVVFLVCGVVAGALLSVSAPRIESQPLWLLALIPSLWVAMIGLIVVSAWRTKTVVAEVARTWVGPVEYLAAGSGVAGVVPYLTGDTGIARLVGNGLLVFALFLVGLAAFGYLHRWRQRGASASLRARSVRTLGLVTSTGLQEFAATSNPKMARLTVEFTDNAGTRRWLTPTAFQVPANPIGIDDEVVVWFDPEDPGDIARIVVEFDNGVSRIIRTR</sequence>
<evidence type="ECO:0000313" key="2">
    <source>
        <dbReference type="EMBL" id="KAA8889244.1"/>
    </source>
</evidence>
<keyword evidence="3" id="KW-1185">Reference proteome</keyword>
<comment type="caution">
    <text evidence="2">The sequence shown here is derived from an EMBL/GenBank/DDBJ whole genome shotgun (WGS) entry which is preliminary data.</text>
</comment>
<dbReference type="RefSeq" id="WP_150401518.1">
    <property type="nucleotide sequence ID" value="NZ_VXLC01000003.1"/>
</dbReference>
<dbReference type="Proteomes" id="UP000323876">
    <property type="component" value="Unassembled WGS sequence"/>
</dbReference>
<name>A0A5N0ELT7_9NOCA</name>
<keyword evidence="1" id="KW-0812">Transmembrane</keyword>
<feature type="transmembrane region" description="Helical" evidence="1">
    <location>
        <begin position="51"/>
        <end position="72"/>
    </location>
</feature>
<dbReference type="OrthoDB" id="5197046at2"/>
<dbReference type="AlphaFoldDB" id="A0A5N0ELT7"/>
<reference evidence="2 3" key="1">
    <citation type="submission" date="2019-09" db="EMBL/GenBank/DDBJ databases">
        <authorList>
            <person name="Wang X."/>
        </authorList>
    </citation>
    <scope>NUCLEOTIDE SEQUENCE [LARGE SCALE GENOMIC DNA]</scope>
    <source>
        <strain evidence="2 3">CICC 11023</strain>
    </source>
</reference>
<proteinExistence type="predicted"/>
<evidence type="ECO:0008006" key="4">
    <source>
        <dbReference type="Google" id="ProtNLM"/>
    </source>
</evidence>
<keyword evidence="1" id="KW-1133">Transmembrane helix</keyword>
<feature type="transmembrane region" description="Helical" evidence="1">
    <location>
        <begin position="111"/>
        <end position="135"/>
    </location>
</feature>
<feature type="transmembrane region" description="Helical" evidence="1">
    <location>
        <begin position="25"/>
        <end position="45"/>
    </location>
</feature>
<accession>A0A5N0ELT7</accession>
<feature type="transmembrane region" description="Helical" evidence="1">
    <location>
        <begin position="84"/>
        <end position="105"/>
    </location>
</feature>
<evidence type="ECO:0000313" key="3">
    <source>
        <dbReference type="Proteomes" id="UP000323876"/>
    </source>
</evidence>
<dbReference type="EMBL" id="VXLC01000003">
    <property type="protein sequence ID" value="KAA8889244.1"/>
    <property type="molecule type" value="Genomic_DNA"/>
</dbReference>